<dbReference type="SUPFAM" id="SSF51726">
    <property type="entry name" value="UROD/MetE-like"/>
    <property type="match status" value="1"/>
</dbReference>
<proteinExistence type="predicted"/>
<reference evidence="2" key="1">
    <citation type="journal article" date="2014" name="Int. J. Syst. Evol. Microbiol.">
        <title>Complete genome sequence of Corynebacterium casei LMG S-19264T (=DSM 44701T), isolated from a smear-ripened cheese.</title>
        <authorList>
            <consortium name="US DOE Joint Genome Institute (JGI-PGF)"/>
            <person name="Walter F."/>
            <person name="Albersmeier A."/>
            <person name="Kalinowski J."/>
            <person name="Ruckert C."/>
        </authorList>
    </citation>
    <scope>NUCLEOTIDE SEQUENCE</scope>
    <source>
        <strain evidence="2">JCM 17820</strain>
    </source>
</reference>
<feature type="domain" description="Cobalamin-independent methionine synthase MetE N-terminal" evidence="1">
    <location>
        <begin position="88"/>
        <end position="280"/>
    </location>
</feature>
<gene>
    <name evidence="2" type="ORF">GCM10009030_22210</name>
</gene>
<sequence>MVEYESAATGLLPLPDWAKEELSELKGHQKQDLITGTANDDVEDAYDRARADVLATQTEAGLDLVTEGQLRWDDMLSHVLSVNDNVDTRGIVRYYDNNNFYREPVVTGALEPTGDVARDLERAADTTDGTLCGVLPGPYSLAELATDEFYGEDRFLEALATYLAGEATECPDLDTLFLLEPSLAVHDTEEPVRVREAIDTVADAVDASVLVHTYWETIPENVYGHLLDAAIEGVGYDLVTSRVGSTSLADEYGTPESVVLGVVNGQNTILEDATDVRRDIDEFVDRAGATLERVYAAPNTELFYLPTNRCEAKLETLARAVDSVEVSA</sequence>
<organism evidence="2 3">
    <name type="scientific">Haloarcula pellucida</name>
    <dbReference type="NCBI Taxonomy" id="1427151"/>
    <lineage>
        <taxon>Archaea</taxon>
        <taxon>Methanobacteriati</taxon>
        <taxon>Methanobacteriota</taxon>
        <taxon>Stenosarchaea group</taxon>
        <taxon>Halobacteria</taxon>
        <taxon>Halobacteriales</taxon>
        <taxon>Haloarculaceae</taxon>
        <taxon>Haloarcula</taxon>
    </lineage>
</organism>
<dbReference type="Pfam" id="PF08267">
    <property type="entry name" value="Meth_synt_1"/>
    <property type="match status" value="1"/>
</dbReference>
<comment type="caution">
    <text evidence="2">The sequence shown here is derived from an EMBL/GenBank/DDBJ whole genome shotgun (WGS) entry which is preliminary data.</text>
</comment>
<evidence type="ECO:0000259" key="1">
    <source>
        <dbReference type="Pfam" id="PF08267"/>
    </source>
</evidence>
<dbReference type="InterPro" id="IPR038071">
    <property type="entry name" value="UROD/MetE-like_sf"/>
</dbReference>
<dbReference type="InterPro" id="IPR013215">
    <property type="entry name" value="Cbl-indep_Met_Synth_N"/>
</dbReference>
<protein>
    <recommendedName>
        <fullName evidence="1">Cobalamin-independent methionine synthase MetE N-terminal domain-containing protein</fullName>
    </recommendedName>
</protein>
<evidence type="ECO:0000313" key="2">
    <source>
        <dbReference type="EMBL" id="GGN95123.1"/>
    </source>
</evidence>
<dbReference type="GO" id="GO:0003871">
    <property type="term" value="F:5-methyltetrahydropteroyltriglutamate-homocysteine S-methyltransferase activity"/>
    <property type="evidence" value="ECO:0007669"/>
    <property type="project" value="InterPro"/>
</dbReference>
<keyword evidence="3" id="KW-1185">Reference proteome</keyword>
<name>A0A830GM40_9EURY</name>
<dbReference type="Proteomes" id="UP000605784">
    <property type="component" value="Unassembled WGS sequence"/>
</dbReference>
<dbReference type="GO" id="GO:0008270">
    <property type="term" value="F:zinc ion binding"/>
    <property type="evidence" value="ECO:0007669"/>
    <property type="project" value="InterPro"/>
</dbReference>
<dbReference type="AlphaFoldDB" id="A0A830GM40"/>
<evidence type="ECO:0000313" key="3">
    <source>
        <dbReference type="Proteomes" id="UP000605784"/>
    </source>
</evidence>
<dbReference type="Gene3D" id="3.20.20.210">
    <property type="match status" value="1"/>
</dbReference>
<accession>A0A830GM40</accession>
<reference evidence="2" key="2">
    <citation type="submission" date="2020-09" db="EMBL/GenBank/DDBJ databases">
        <authorList>
            <person name="Sun Q."/>
            <person name="Ohkuma M."/>
        </authorList>
    </citation>
    <scope>NUCLEOTIDE SEQUENCE</scope>
    <source>
        <strain evidence="2">JCM 17820</strain>
    </source>
</reference>
<dbReference type="RefSeq" id="WP_188997479.1">
    <property type="nucleotide sequence ID" value="NZ_BMOU01000003.1"/>
</dbReference>
<dbReference type="GO" id="GO:0008652">
    <property type="term" value="P:amino acid biosynthetic process"/>
    <property type="evidence" value="ECO:0007669"/>
    <property type="project" value="InterPro"/>
</dbReference>
<dbReference type="EMBL" id="BMOU01000003">
    <property type="protein sequence ID" value="GGN95123.1"/>
    <property type="molecule type" value="Genomic_DNA"/>
</dbReference>